<feature type="region of interest" description="Disordered" evidence="1">
    <location>
        <begin position="1"/>
        <end position="53"/>
    </location>
</feature>
<protein>
    <submittedName>
        <fullName evidence="2">Uncharacterized protein</fullName>
    </submittedName>
</protein>
<sequence length="163" mass="17348">MARAPRRKPSQTAPKDEATEPASEPTTDTPSESTTESTADDGAERIVNLSDYERPEDVTDVNLSDVSRCPLAAVCEACGGTEDRALIAVDSEAFGVLCMTVCLDCFDMDPLPDLDWNEAVRRITAHSSHLGVTVDVLYAAVRAEKDAEKAAEAAAETSEQASA</sequence>
<dbReference type="RefSeq" id="WP_378034474.1">
    <property type="nucleotide sequence ID" value="NZ_JBHSIV010000002.1"/>
</dbReference>
<evidence type="ECO:0000256" key="1">
    <source>
        <dbReference type="SAM" id="MobiDB-lite"/>
    </source>
</evidence>
<evidence type="ECO:0000313" key="2">
    <source>
        <dbReference type="EMBL" id="MFC5061120.1"/>
    </source>
</evidence>
<comment type="caution">
    <text evidence="2">The sequence shown here is derived from an EMBL/GenBank/DDBJ whole genome shotgun (WGS) entry which is preliminary data.</text>
</comment>
<name>A0ABV9YHX2_9PSEU</name>
<proteinExistence type="predicted"/>
<feature type="compositionally biased region" description="Low complexity" evidence="1">
    <location>
        <begin position="20"/>
        <end position="37"/>
    </location>
</feature>
<dbReference type="Proteomes" id="UP001595947">
    <property type="component" value="Unassembled WGS sequence"/>
</dbReference>
<accession>A0ABV9YHX2</accession>
<evidence type="ECO:0000313" key="3">
    <source>
        <dbReference type="Proteomes" id="UP001595947"/>
    </source>
</evidence>
<organism evidence="2 3">
    <name type="scientific">Actinomycetospora atypica</name>
    <dbReference type="NCBI Taxonomy" id="1290095"/>
    <lineage>
        <taxon>Bacteria</taxon>
        <taxon>Bacillati</taxon>
        <taxon>Actinomycetota</taxon>
        <taxon>Actinomycetes</taxon>
        <taxon>Pseudonocardiales</taxon>
        <taxon>Pseudonocardiaceae</taxon>
        <taxon>Actinomycetospora</taxon>
    </lineage>
</organism>
<keyword evidence="3" id="KW-1185">Reference proteome</keyword>
<reference evidence="3" key="1">
    <citation type="journal article" date="2019" name="Int. J. Syst. Evol. Microbiol.">
        <title>The Global Catalogue of Microorganisms (GCM) 10K type strain sequencing project: providing services to taxonomists for standard genome sequencing and annotation.</title>
        <authorList>
            <consortium name="The Broad Institute Genomics Platform"/>
            <consortium name="The Broad Institute Genome Sequencing Center for Infectious Disease"/>
            <person name="Wu L."/>
            <person name="Ma J."/>
        </authorList>
    </citation>
    <scope>NUCLEOTIDE SEQUENCE [LARGE SCALE GENOMIC DNA]</scope>
    <source>
        <strain evidence="3">CGMCC 4.7093</strain>
    </source>
</reference>
<dbReference type="EMBL" id="JBHSIV010000002">
    <property type="protein sequence ID" value="MFC5061120.1"/>
    <property type="molecule type" value="Genomic_DNA"/>
</dbReference>
<gene>
    <name evidence="2" type="ORF">ACFPBZ_02790</name>
</gene>